<gene>
    <name evidence="2" type="ORF">QGN29_13110</name>
</gene>
<accession>A0AA52EI58</accession>
<dbReference type="PANTHER" id="PTHR33121:SF79">
    <property type="entry name" value="CYCLIC DI-GMP PHOSPHODIESTERASE PDED-RELATED"/>
    <property type="match status" value="1"/>
</dbReference>
<dbReference type="InterPro" id="IPR001633">
    <property type="entry name" value="EAL_dom"/>
</dbReference>
<dbReference type="SUPFAM" id="SSF141868">
    <property type="entry name" value="EAL domain-like"/>
    <property type="match status" value="1"/>
</dbReference>
<reference evidence="2" key="1">
    <citation type="submission" date="2023-04" db="EMBL/GenBank/DDBJ databases">
        <title>Complete genome sequence of Temperatibacter marinus.</title>
        <authorList>
            <person name="Rong J.-C."/>
            <person name="Yi M.-L."/>
            <person name="Zhao Q."/>
        </authorList>
    </citation>
    <scope>NUCLEOTIDE SEQUENCE</scope>
    <source>
        <strain evidence="2">NBRC 110045</strain>
    </source>
</reference>
<dbReference type="CDD" id="cd01948">
    <property type="entry name" value="EAL"/>
    <property type="match status" value="1"/>
</dbReference>
<organism evidence="2 3">
    <name type="scientific">Temperatibacter marinus</name>
    <dbReference type="NCBI Taxonomy" id="1456591"/>
    <lineage>
        <taxon>Bacteria</taxon>
        <taxon>Pseudomonadati</taxon>
        <taxon>Pseudomonadota</taxon>
        <taxon>Alphaproteobacteria</taxon>
        <taxon>Kordiimonadales</taxon>
        <taxon>Temperatibacteraceae</taxon>
        <taxon>Temperatibacter</taxon>
    </lineage>
</organism>
<dbReference type="Pfam" id="PF00563">
    <property type="entry name" value="EAL"/>
    <property type="match status" value="1"/>
</dbReference>
<dbReference type="AlphaFoldDB" id="A0AA52EI58"/>
<evidence type="ECO:0000313" key="3">
    <source>
        <dbReference type="Proteomes" id="UP001268683"/>
    </source>
</evidence>
<sequence length="527" mass="57858">MSKVPDRFLGFAFTVGDVLLEVDTKLNVLNADGAISILASEDDSVVMGKPLSALVSEQDMSMFDLTMAGLDKASRIGPIMISCGLDPDNRKEFAMFAGRLPMYADITYLALSYPYRLGLDEDEEDELTDNERKDKFFNRLDKLLQKTAGTEENLMVTVLESDINELTSGKQKEVEKFLKSFSVGGNSAAKLTESKFALVHEKGESGESDKLISDNLSKATGVNLNSASIDASKISEEGDEDGMKALVFSLQQFAEDNQNFDMQTFKSEGSDLIQETTTKVTKFRDMLNAGDFNFVYQPIVSLQSGTTHHFEALCRFDLKGVNVNQFEMICFAEDVGLIMDFDHAILKRAIGLIKPKMGMASAPKIAVNLSGKSLSNAAFLDNLVEELKNAPSLARNLSLEVTESAKITDLEGLNKVLEKIRALGFRVYLDDFGAGASGFQYLKQLVVDGVKIDGEYVRDAVKDKTTRAFLMSMATLCQQIGVETVAEWVETKEHADLLTKIGVNYGQGYYYGKPSPNLTPARARAAG</sequence>
<dbReference type="PANTHER" id="PTHR33121">
    <property type="entry name" value="CYCLIC DI-GMP PHOSPHODIESTERASE PDEF"/>
    <property type="match status" value="1"/>
</dbReference>
<evidence type="ECO:0000313" key="2">
    <source>
        <dbReference type="EMBL" id="WND02486.1"/>
    </source>
</evidence>
<dbReference type="GO" id="GO:0071111">
    <property type="term" value="F:cyclic-guanylate-specific phosphodiesterase activity"/>
    <property type="evidence" value="ECO:0007669"/>
    <property type="project" value="InterPro"/>
</dbReference>
<dbReference type="Proteomes" id="UP001268683">
    <property type="component" value="Chromosome"/>
</dbReference>
<dbReference type="EMBL" id="CP123872">
    <property type="protein sequence ID" value="WND02486.1"/>
    <property type="molecule type" value="Genomic_DNA"/>
</dbReference>
<dbReference type="RefSeq" id="WP_310798321.1">
    <property type="nucleotide sequence ID" value="NZ_CP123872.1"/>
</dbReference>
<dbReference type="InterPro" id="IPR035919">
    <property type="entry name" value="EAL_sf"/>
</dbReference>
<protein>
    <submittedName>
        <fullName evidence="2">EAL domain-containing protein</fullName>
    </submittedName>
</protein>
<dbReference type="Gene3D" id="3.20.20.450">
    <property type="entry name" value="EAL domain"/>
    <property type="match status" value="1"/>
</dbReference>
<keyword evidence="3" id="KW-1185">Reference proteome</keyword>
<feature type="domain" description="EAL" evidence="1">
    <location>
        <begin position="276"/>
        <end position="527"/>
    </location>
</feature>
<proteinExistence type="predicted"/>
<dbReference type="PROSITE" id="PS50883">
    <property type="entry name" value="EAL"/>
    <property type="match status" value="1"/>
</dbReference>
<dbReference type="InterPro" id="IPR050706">
    <property type="entry name" value="Cyclic-di-GMP_PDE-like"/>
</dbReference>
<dbReference type="KEGG" id="tmk:QGN29_13110"/>
<evidence type="ECO:0000259" key="1">
    <source>
        <dbReference type="PROSITE" id="PS50883"/>
    </source>
</evidence>
<name>A0AA52EI58_9PROT</name>
<dbReference type="SMART" id="SM00052">
    <property type="entry name" value="EAL"/>
    <property type="match status" value="1"/>
</dbReference>